<dbReference type="EMBL" id="FQ790271">
    <property type="protein sequence ID" value="CCD44704.1"/>
    <property type="molecule type" value="Genomic_DNA"/>
</dbReference>
<evidence type="ECO:0000313" key="2">
    <source>
        <dbReference type="Proteomes" id="UP000008177"/>
    </source>
</evidence>
<accession>G2XW34</accession>
<gene>
    <name evidence="1" type="ORF">BofuT4_uP056050.1</name>
</gene>
<dbReference type="AlphaFoldDB" id="G2XW34"/>
<dbReference type="InParanoid" id="G2XW34"/>
<evidence type="ECO:0000313" key="1">
    <source>
        <dbReference type="EMBL" id="CCD44704.1"/>
    </source>
</evidence>
<sequence>MTYGNYATYNSKDDRPLLVSAGARLEDGGVRDKGWDDDMIQGFPSAHLNGDESNI</sequence>
<protein>
    <submittedName>
        <fullName evidence="1">Uncharacterized protein</fullName>
    </submittedName>
</protein>
<dbReference type="HOGENOM" id="CLU_3032062_0_0_1"/>
<reference evidence="2" key="1">
    <citation type="journal article" date="2011" name="PLoS Genet.">
        <title>Genomic analysis of the necrotrophic fungal pathogens Sclerotinia sclerotiorum and Botrytis cinerea.</title>
        <authorList>
            <person name="Amselem J."/>
            <person name="Cuomo C.A."/>
            <person name="van Kan J.A."/>
            <person name="Viaud M."/>
            <person name="Benito E.P."/>
            <person name="Couloux A."/>
            <person name="Coutinho P.M."/>
            <person name="de Vries R.P."/>
            <person name="Dyer P.S."/>
            <person name="Fillinger S."/>
            <person name="Fournier E."/>
            <person name="Gout L."/>
            <person name="Hahn M."/>
            <person name="Kohn L."/>
            <person name="Lapalu N."/>
            <person name="Plummer K.M."/>
            <person name="Pradier J.M."/>
            <person name="Quevillon E."/>
            <person name="Sharon A."/>
            <person name="Simon A."/>
            <person name="ten Have A."/>
            <person name="Tudzynski B."/>
            <person name="Tudzynski P."/>
            <person name="Wincker P."/>
            <person name="Andrew M."/>
            <person name="Anthouard V."/>
            <person name="Beever R.E."/>
            <person name="Beffa R."/>
            <person name="Benoit I."/>
            <person name="Bouzid O."/>
            <person name="Brault B."/>
            <person name="Chen Z."/>
            <person name="Choquer M."/>
            <person name="Collemare J."/>
            <person name="Cotton P."/>
            <person name="Danchin E.G."/>
            <person name="Da Silva C."/>
            <person name="Gautier A."/>
            <person name="Giraud C."/>
            <person name="Giraud T."/>
            <person name="Gonzalez C."/>
            <person name="Grossetete S."/>
            <person name="Guldener U."/>
            <person name="Henrissat B."/>
            <person name="Howlett B.J."/>
            <person name="Kodira C."/>
            <person name="Kretschmer M."/>
            <person name="Lappartient A."/>
            <person name="Leroch M."/>
            <person name="Levis C."/>
            <person name="Mauceli E."/>
            <person name="Neuveglise C."/>
            <person name="Oeser B."/>
            <person name="Pearson M."/>
            <person name="Poulain J."/>
            <person name="Poussereau N."/>
            <person name="Quesneville H."/>
            <person name="Rascle C."/>
            <person name="Schumacher J."/>
            <person name="Segurens B."/>
            <person name="Sexton A."/>
            <person name="Silva E."/>
            <person name="Sirven C."/>
            <person name="Soanes D.M."/>
            <person name="Talbot N.J."/>
            <person name="Templeton M."/>
            <person name="Yandava C."/>
            <person name="Yarden O."/>
            <person name="Zeng Q."/>
            <person name="Rollins J.A."/>
            <person name="Lebrun M.H."/>
            <person name="Dickman M."/>
        </authorList>
    </citation>
    <scope>NUCLEOTIDE SEQUENCE [LARGE SCALE GENOMIC DNA]</scope>
    <source>
        <strain evidence="2">T4</strain>
    </source>
</reference>
<dbReference type="Proteomes" id="UP000008177">
    <property type="component" value="Unplaced contigs"/>
</dbReference>
<organism evidence="1 2">
    <name type="scientific">Botryotinia fuckeliana (strain T4)</name>
    <name type="common">Noble rot fungus</name>
    <name type="synonym">Botrytis cinerea</name>
    <dbReference type="NCBI Taxonomy" id="999810"/>
    <lineage>
        <taxon>Eukaryota</taxon>
        <taxon>Fungi</taxon>
        <taxon>Dikarya</taxon>
        <taxon>Ascomycota</taxon>
        <taxon>Pezizomycotina</taxon>
        <taxon>Leotiomycetes</taxon>
        <taxon>Helotiales</taxon>
        <taxon>Sclerotiniaceae</taxon>
        <taxon>Botrytis</taxon>
    </lineage>
</organism>
<name>G2XW34_BOTF4</name>
<proteinExistence type="predicted"/>